<feature type="transmembrane region" description="Helical" evidence="5">
    <location>
        <begin position="45"/>
        <end position="64"/>
    </location>
</feature>
<dbReference type="PANTHER" id="PTHR23121">
    <property type="entry name" value="SODIUM-DEPENDENT GLUCOSE TRANSPORTER 1"/>
    <property type="match status" value="1"/>
</dbReference>
<feature type="transmembrane region" description="Helical" evidence="5">
    <location>
        <begin position="76"/>
        <end position="93"/>
    </location>
</feature>
<evidence type="ECO:0000256" key="3">
    <source>
        <dbReference type="ARBA" id="ARBA00023136"/>
    </source>
</evidence>
<keyword evidence="7" id="KW-1185">Reference proteome</keyword>
<keyword evidence="3 5" id="KW-0472">Membrane</keyword>
<sequence>MKERYLKWIFLLVMSSVRIGMGIIYSITGPTLPVLAEHLCQTPDTVGWILAGRSAGLLIGSLLAPMVDKTDKLSHMFLLFISAAVCGASLGIIPILTDLWIMILVISVTGIMLGYIDAAIQVIILKIWGSVSSASIIQLHHFTFSIGAFIAPLIVTPFYENVDDNVCDAGSDPGACVGIGDENVILTPYLIGMAIMLTAAALVLWLFCINIVEKIAGDDEVECETRKEDKFGTVWAYFLCVTIYYFCIVGGENTYQANIFSWAVCTDVKMDINDATLLNSIFWGGFGLGRGSGIFITRFITPGVFILIDLVLIGIPCIILLIWPEDQIVLWVCTFFYGLGTASFYGSGISYSSILTNMSGKWFFIFGLGNALGNLSMPVLGTALVFSDTPYNFLVQMFAMAVGAAAAFLGMWFFGYQASCAGCLPEAVRAREAELEGGNEKVEDVRKSQVSPAFEKELSDTEF</sequence>
<keyword evidence="2 5" id="KW-1133">Transmembrane helix</keyword>
<feature type="compositionally biased region" description="Basic and acidic residues" evidence="4">
    <location>
        <begin position="454"/>
        <end position="463"/>
    </location>
</feature>
<name>A0ABN7T6X7_OIKDI</name>
<dbReference type="SUPFAM" id="SSF103473">
    <property type="entry name" value="MFS general substrate transporter"/>
    <property type="match status" value="1"/>
</dbReference>
<dbReference type="EMBL" id="OU015567">
    <property type="protein sequence ID" value="CAG5111879.1"/>
    <property type="molecule type" value="Genomic_DNA"/>
</dbReference>
<evidence type="ECO:0000256" key="1">
    <source>
        <dbReference type="ARBA" id="ARBA00022692"/>
    </source>
</evidence>
<reference evidence="6 7" key="1">
    <citation type="submission" date="2021-04" db="EMBL/GenBank/DDBJ databases">
        <authorList>
            <person name="Bliznina A."/>
        </authorList>
    </citation>
    <scope>NUCLEOTIDE SEQUENCE [LARGE SCALE GENOMIC DNA]</scope>
</reference>
<evidence type="ECO:0000256" key="4">
    <source>
        <dbReference type="SAM" id="MobiDB-lite"/>
    </source>
</evidence>
<keyword evidence="1 5" id="KW-0812">Transmembrane</keyword>
<dbReference type="InterPro" id="IPR036259">
    <property type="entry name" value="MFS_trans_sf"/>
</dbReference>
<dbReference type="PANTHER" id="PTHR23121:SF9">
    <property type="entry name" value="SODIUM-DEPENDENT GLUCOSE TRANSPORTER 1"/>
    <property type="match status" value="1"/>
</dbReference>
<accession>A0ABN7T6X7</accession>
<evidence type="ECO:0000313" key="6">
    <source>
        <dbReference type="EMBL" id="CAG5111879.1"/>
    </source>
</evidence>
<feature type="transmembrane region" description="Helical" evidence="5">
    <location>
        <begin position="189"/>
        <end position="212"/>
    </location>
</feature>
<gene>
    <name evidence="6" type="ORF">OKIOD_LOCUS14915</name>
</gene>
<feature type="transmembrane region" description="Helical" evidence="5">
    <location>
        <begin position="277"/>
        <end position="297"/>
    </location>
</feature>
<protein>
    <submittedName>
        <fullName evidence="6">Oidioi.mRNA.OKI2018_I69.chr2.g6150.t1.cds</fullName>
    </submittedName>
</protein>
<dbReference type="Gene3D" id="1.20.1250.20">
    <property type="entry name" value="MFS general substrate transporter like domains"/>
    <property type="match status" value="2"/>
</dbReference>
<feature type="transmembrane region" description="Helical" evidence="5">
    <location>
        <begin position="5"/>
        <end position="25"/>
    </location>
</feature>
<evidence type="ECO:0000256" key="2">
    <source>
        <dbReference type="ARBA" id="ARBA00022989"/>
    </source>
</evidence>
<dbReference type="Pfam" id="PF07690">
    <property type="entry name" value="MFS_1"/>
    <property type="match status" value="1"/>
</dbReference>
<feature type="transmembrane region" description="Helical" evidence="5">
    <location>
        <begin position="233"/>
        <end position="251"/>
    </location>
</feature>
<feature type="region of interest" description="Disordered" evidence="4">
    <location>
        <begin position="435"/>
        <end position="463"/>
    </location>
</feature>
<feature type="transmembrane region" description="Helical" evidence="5">
    <location>
        <begin position="136"/>
        <end position="155"/>
    </location>
</feature>
<dbReference type="InterPro" id="IPR011701">
    <property type="entry name" value="MFS"/>
</dbReference>
<feature type="transmembrane region" description="Helical" evidence="5">
    <location>
        <begin position="99"/>
        <end position="124"/>
    </location>
</feature>
<evidence type="ECO:0000313" key="7">
    <source>
        <dbReference type="Proteomes" id="UP001158576"/>
    </source>
</evidence>
<feature type="compositionally biased region" description="Basic and acidic residues" evidence="4">
    <location>
        <begin position="435"/>
        <end position="447"/>
    </location>
</feature>
<feature type="transmembrane region" description="Helical" evidence="5">
    <location>
        <begin position="329"/>
        <end position="351"/>
    </location>
</feature>
<evidence type="ECO:0000256" key="5">
    <source>
        <dbReference type="SAM" id="Phobius"/>
    </source>
</evidence>
<feature type="transmembrane region" description="Helical" evidence="5">
    <location>
        <begin position="304"/>
        <end position="323"/>
    </location>
</feature>
<organism evidence="6 7">
    <name type="scientific">Oikopleura dioica</name>
    <name type="common">Tunicate</name>
    <dbReference type="NCBI Taxonomy" id="34765"/>
    <lineage>
        <taxon>Eukaryota</taxon>
        <taxon>Metazoa</taxon>
        <taxon>Chordata</taxon>
        <taxon>Tunicata</taxon>
        <taxon>Appendicularia</taxon>
        <taxon>Copelata</taxon>
        <taxon>Oikopleuridae</taxon>
        <taxon>Oikopleura</taxon>
    </lineage>
</organism>
<proteinExistence type="predicted"/>
<dbReference type="Proteomes" id="UP001158576">
    <property type="component" value="Chromosome 2"/>
</dbReference>
<feature type="transmembrane region" description="Helical" evidence="5">
    <location>
        <begin position="363"/>
        <end position="387"/>
    </location>
</feature>
<feature type="transmembrane region" description="Helical" evidence="5">
    <location>
        <begin position="393"/>
        <end position="414"/>
    </location>
</feature>